<dbReference type="Proteomes" id="UP000189674">
    <property type="component" value="Chromosome"/>
</dbReference>
<comment type="subcellular location">
    <subcellularLocation>
        <location evidence="1">Cell inner membrane</location>
        <topology evidence="1">Single-pass membrane protein</topology>
    </subcellularLocation>
</comment>
<evidence type="ECO:0000256" key="6">
    <source>
        <dbReference type="ARBA" id="ARBA00022692"/>
    </source>
</evidence>
<gene>
    <name evidence="13" type="ORF">STSP2_02077</name>
</gene>
<accession>A0A1U9NMS4</accession>
<keyword evidence="3" id="KW-1003">Cell membrane</keyword>
<comment type="similarity">
    <text evidence="9">Belongs to the GSP H family.</text>
</comment>
<dbReference type="RefSeq" id="WP_146664042.1">
    <property type="nucleotide sequence ID" value="NZ_CP019791.1"/>
</dbReference>
<evidence type="ECO:0000256" key="10">
    <source>
        <dbReference type="ARBA" id="ARBA00030775"/>
    </source>
</evidence>
<evidence type="ECO:0000256" key="9">
    <source>
        <dbReference type="ARBA" id="ARBA00025772"/>
    </source>
</evidence>
<dbReference type="SUPFAM" id="SSF54523">
    <property type="entry name" value="Pili subunits"/>
    <property type="match status" value="1"/>
</dbReference>
<evidence type="ECO:0000259" key="12">
    <source>
        <dbReference type="Pfam" id="PF12019"/>
    </source>
</evidence>
<evidence type="ECO:0000256" key="1">
    <source>
        <dbReference type="ARBA" id="ARBA00004377"/>
    </source>
</evidence>
<dbReference type="EMBL" id="CP019791">
    <property type="protein sequence ID" value="AQT68900.1"/>
    <property type="molecule type" value="Genomic_DNA"/>
</dbReference>
<keyword evidence="8 11" id="KW-0472">Membrane</keyword>
<dbReference type="InterPro" id="IPR012902">
    <property type="entry name" value="N_methyl_site"/>
</dbReference>
<keyword evidence="7 11" id="KW-1133">Transmembrane helix</keyword>
<dbReference type="KEGG" id="alus:STSP2_02077"/>
<dbReference type="GO" id="GO:0015628">
    <property type="term" value="P:protein secretion by the type II secretion system"/>
    <property type="evidence" value="ECO:0007669"/>
    <property type="project" value="InterPro"/>
</dbReference>
<keyword evidence="4" id="KW-0488">Methylation</keyword>
<dbReference type="InterPro" id="IPR045584">
    <property type="entry name" value="Pilin-like"/>
</dbReference>
<feature type="domain" description="General secretion pathway GspH" evidence="12">
    <location>
        <begin position="52"/>
        <end position="164"/>
    </location>
</feature>
<dbReference type="NCBIfam" id="TIGR02532">
    <property type="entry name" value="IV_pilin_GFxxxE"/>
    <property type="match status" value="1"/>
</dbReference>
<dbReference type="AlphaFoldDB" id="A0A1U9NMS4"/>
<dbReference type="Pfam" id="PF12019">
    <property type="entry name" value="GspH"/>
    <property type="match status" value="1"/>
</dbReference>
<dbReference type="Pfam" id="PF07963">
    <property type="entry name" value="N_methyl"/>
    <property type="match status" value="1"/>
</dbReference>
<evidence type="ECO:0000313" key="13">
    <source>
        <dbReference type="EMBL" id="AQT68900.1"/>
    </source>
</evidence>
<dbReference type="GO" id="GO:0015627">
    <property type="term" value="C:type II protein secretion system complex"/>
    <property type="evidence" value="ECO:0007669"/>
    <property type="project" value="InterPro"/>
</dbReference>
<protein>
    <recommendedName>
        <fullName evidence="2">Type II secretion system protein H</fullName>
    </recommendedName>
    <alternativeName>
        <fullName evidence="10">General secretion pathway protein H</fullName>
    </alternativeName>
</protein>
<organism evidence="13 14">
    <name type="scientific">Anaerohalosphaera lusitana</name>
    <dbReference type="NCBI Taxonomy" id="1936003"/>
    <lineage>
        <taxon>Bacteria</taxon>
        <taxon>Pseudomonadati</taxon>
        <taxon>Planctomycetota</taxon>
        <taxon>Phycisphaerae</taxon>
        <taxon>Sedimentisphaerales</taxon>
        <taxon>Anaerohalosphaeraceae</taxon>
        <taxon>Anaerohalosphaera</taxon>
    </lineage>
</organism>
<dbReference type="InterPro" id="IPR022346">
    <property type="entry name" value="T2SS_GspH"/>
</dbReference>
<dbReference type="STRING" id="1936003.STSP2_02077"/>
<proteinExistence type="inferred from homology"/>
<evidence type="ECO:0000256" key="2">
    <source>
        <dbReference type="ARBA" id="ARBA00021549"/>
    </source>
</evidence>
<reference evidence="14" key="1">
    <citation type="submission" date="2017-02" db="EMBL/GenBank/DDBJ databases">
        <title>Comparative genomics and description of representatives of a novel lineage of planctomycetes thriving in anoxic sediments.</title>
        <authorList>
            <person name="Spring S."/>
            <person name="Bunk B."/>
            <person name="Sproer C."/>
        </authorList>
    </citation>
    <scope>NUCLEOTIDE SEQUENCE [LARGE SCALE GENOMIC DNA]</scope>
    <source>
        <strain evidence="14">ST-NAGAB-D1</strain>
    </source>
</reference>
<evidence type="ECO:0000256" key="3">
    <source>
        <dbReference type="ARBA" id="ARBA00022475"/>
    </source>
</evidence>
<feature type="transmembrane region" description="Helical" evidence="11">
    <location>
        <begin position="21"/>
        <end position="41"/>
    </location>
</feature>
<evidence type="ECO:0000313" key="14">
    <source>
        <dbReference type="Proteomes" id="UP000189674"/>
    </source>
</evidence>
<evidence type="ECO:0000256" key="8">
    <source>
        <dbReference type="ARBA" id="ARBA00023136"/>
    </source>
</evidence>
<keyword evidence="14" id="KW-1185">Reference proteome</keyword>
<evidence type="ECO:0000256" key="5">
    <source>
        <dbReference type="ARBA" id="ARBA00022519"/>
    </source>
</evidence>
<dbReference type="Gene3D" id="3.30.700.10">
    <property type="entry name" value="Glycoprotein, Type 4 Pilin"/>
    <property type="match status" value="1"/>
</dbReference>
<evidence type="ECO:0000256" key="4">
    <source>
        <dbReference type="ARBA" id="ARBA00022481"/>
    </source>
</evidence>
<evidence type="ECO:0000256" key="11">
    <source>
        <dbReference type="SAM" id="Phobius"/>
    </source>
</evidence>
<keyword evidence="5" id="KW-0997">Cell inner membrane</keyword>
<evidence type="ECO:0000256" key="7">
    <source>
        <dbReference type="ARBA" id="ARBA00022989"/>
    </source>
</evidence>
<keyword evidence="6 11" id="KW-0812">Transmembrane</keyword>
<dbReference type="GO" id="GO:0005886">
    <property type="term" value="C:plasma membrane"/>
    <property type="evidence" value="ECO:0007669"/>
    <property type="project" value="UniProtKB-SubCell"/>
</dbReference>
<sequence length="173" mass="18323" precursor="true">MVIDRRIDLTTCRSGGFTLMEILMVVVIISVAAVIAVPMMGSAATSQIKSAGNVLAADIEYAKSMAISRQKNYSIVFDAASESYSIEDDSGNTITHPVRGGNYTTQLSSGSDLDRVSISTANFDDTQTLTFNYLGSPFNGDGTALNSGQVVLSADELTMTISVEPVTGYVTIQ</sequence>
<name>A0A1U9NMS4_9BACT</name>